<dbReference type="EMBL" id="CAJPVJ010000042">
    <property type="protein sequence ID" value="CAG2159392.1"/>
    <property type="molecule type" value="Genomic_DNA"/>
</dbReference>
<evidence type="ECO:0000313" key="2">
    <source>
        <dbReference type="Proteomes" id="UP000728032"/>
    </source>
</evidence>
<dbReference type="PANTHER" id="PTHR23044:SF61">
    <property type="entry name" value="3'-5' EXORIBONUCLEASE 1-RELATED"/>
    <property type="match status" value="1"/>
</dbReference>
<reference evidence="1" key="1">
    <citation type="submission" date="2020-11" db="EMBL/GenBank/DDBJ databases">
        <authorList>
            <person name="Tran Van P."/>
        </authorList>
    </citation>
    <scope>NUCLEOTIDE SEQUENCE</scope>
</reference>
<protein>
    <submittedName>
        <fullName evidence="1">Uncharacterized protein</fullName>
    </submittedName>
</protein>
<evidence type="ECO:0000313" key="1">
    <source>
        <dbReference type="EMBL" id="CAD7637018.1"/>
    </source>
</evidence>
<dbReference type="PANTHER" id="PTHR23044">
    <property type="entry name" value="3'-5' EXONUCLEASE ERI1-RELATED"/>
    <property type="match status" value="1"/>
</dbReference>
<dbReference type="GO" id="GO:0003676">
    <property type="term" value="F:nucleic acid binding"/>
    <property type="evidence" value="ECO:0007669"/>
    <property type="project" value="InterPro"/>
</dbReference>
<gene>
    <name evidence="1" type="ORF">ONB1V03_LOCUS565</name>
</gene>
<keyword evidence="2" id="KW-1185">Reference proteome</keyword>
<organism evidence="1">
    <name type="scientific">Oppiella nova</name>
    <dbReference type="NCBI Taxonomy" id="334625"/>
    <lineage>
        <taxon>Eukaryota</taxon>
        <taxon>Metazoa</taxon>
        <taxon>Ecdysozoa</taxon>
        <taxon>Arthropoda</taxon>
        <taxon>Chelicerata</taxon>
        <taxon>Arachnida</taxon>
        <taxon>Acari</taxon>
        <taxon>Acariformes</taxon>
        <taxon>Sarcoptiformes</taxon>
        <taxon>Oribatida</taxon>
        <taxon>Brachypylina</taxon>
        <taxon>Oppioidea</taxon>
        <taxon>Oppiidae</taxon>
        <taxon>Oppiella</taxon>
    </lineage>
</organism>
<accession>A0A7R9L8Q7</accession>
<dbReference type="InterPro" id="IPR036397">
    <property type="entry name" value="RNaseH_sf"/>
</dbReference>
<name>A0A7R9L8Q7_9ACAR</name>
<dbReference type="OrthoDB" id="431068at2759"/>
<dbReference type="Proteomes" id="UP000728032">
    <property type="component" value="Unassembled WGS sequence"/>
</dbReference>
<sequence>MTNFWSINSKVVAVHTNVVKPRSADVNENILSEVARNKYGLTEEMIKNGQPLENVLEELDQFAKAKLSSETGRSFHLITDGQLHLRQVLHPEASNKGIPLPEYFNTFYDLRKEFRKFYRNNDIQTIDDIINYLCIEGDASADCAVQKVQNMAQIIIRLITDEVQNPNTQKSVLLTDVKIGIGEHRHSSRQFLIPMVIPADISD</sequence>
<proteinExistence type="predicted"/>
<dbReference type="InterPro" id="IPR012337">
    <property type="entry name" value="RNaseH-like_sf"/>
</dbReference>
<dbReference type="SUPFAM" id="SSF53098">
    <property type="entry name" value="Ribonuclease H-like"/>
    <property type="match status" value="1"/>
</dbReference>
<dbReference type="EMBL" id="OC914867">
    <property type="protein sequence ID" value="CAD7637018.1"/>
    <property type="molecule type" value="Genomic_DNA"/>
</dbReference>
<dbReference type="Gene3D" id="3.30.420.10">
    <property type="entry name" value="Ribonuclease H-like superfamily/Ribonuclease H"/>
    <property type="match status" value="1"/>
</dbReference>
<dbReference type="InterPro" id="IPR051274">
    <property type="entry name" value="3-5_Exoribonuclease"/>
</dbReference>
<dbReference type="AlphaFoldDB" id="A0A7R9L8Q7"/>